<evidence type="ECO:0000256" key="3">
    <source>
        <dbReference type="ARBA" id="ARBA00022679"/>
    </source>
</evidence>
<keyword evidence="9" id="KW-0735">Signal-anchor</keyword>
<evidence type="ECO:0000256" key="9">
    <source>
        <dbReference type="RuleBase" id="RU364020"/>
    </source>
</evidence>
<sequence length="281" mass="33697">MLTGRQSRRDQQVSVLGYEAKNDTRSPIQEYEVERLMTERQKEVEERCEEVLTPEEMHQPPNSKEFLISDKYQLVWCNVFKAASSTWLNNFLLMYDLKIKKILTRNSPVEQARKFYHRPSVEVLDSCLTQYNYTSFIIVREPFQRLISAFRDKLETDRNEFYNEFIEYLLDEEAHGRSPNEHWAPYYRFCSPCQVHFTYILHFETLTQDEAFLLKKVPGLSDVLKPQKLHNSHTNYDNVIHNYFRQLTRTQLQGLLDIYSKDFTIFGYKHEKYFDYVTTSS</sequence>
<dbReference type="InterPro" id="IPR005331">
    <property type="entry name" value="Sulfotransferase"/>
</dbReference>
<keyword evidence="4" id="KW-0812">Transmembrane</keyword>
<evidence type="ECO:0000256" key="2">
    <source>
        <dbReference type="ARBA" id="ARBA00006339"/>
    </source>
</evidence>
<dbReference type="GO" id="GO:0008146">
    <property type="term" value="F:sulfotransferase activity"/>
    <property type="evidence" value="ECO:0007669"/>
    <property type="project" value="InterPro"/>
</dbReference>
<evidence type="ECO:0000256" key="8">
    <source>
        <dbReference type="ARBA" id="ARBA00023180"/>
    </source>
</evidence>
<name>A0A8J5J9Y6_HOMAM</name>
<dbReference type="Pfam" id="PF03567">
    <property type="entry name" value="Sulfotransfer_2"/>
    <property type="match status" value="1"/>
</dbReference>
<keyword evidence="9" id="KW-0119">Carbohydrate metabolism</keyword>
<comment type="caution">
    <text evidence="10">The sequence shown here is derived from an EMBL/GenBank/DDBJ whole genome shotgun (WGS) entry which is preliminary data.</text>
</comment>
<keyword evidence="6 9" id="KW-0333">Golgi apparatus</keyword>
<evidence type="ECO:0000256" key="6">
    <source>
        <dbReference type="ARBA" id="ARBA00023034"/>
    </source>
</evidence>
<reference evidence="10" key="1">
    <citation type="journal article" date="2021" name="Sci. Adv.">
        <title>The American lobster genome reveals insights on longevity, neural, and immune adaptations.</title>
        <authorList>
            <person name="Polinski J.M."/>
            <person name="Zimin A.V."/>
            <person name="Clark K.F."/>
            <person name="Kohn A.B."/>
            <person name="Sadowski N."/>
            <person name="Timp W."/>
            <person name="Ptitsyn A."/>
            <person name="Khanna P."/>
            <person name="Romanova D.Y."/>
            <person name="Williams P."/>
            <person name="Greenwood S.J."/>
            <person name="Moroz L.L."/>
            <person name="Walt D.R."/>
            <person name="Bodnar A.G."/>
        </authorList>
    </citation>
    <scope>NUCLEOTIDE SEQUENCE</scope>
    <source>
        <strain evidence="10">GMGI-L3</strain>
    </source>
</reference>
<dbReference type="SUPFAM" id="SSF52540">
    <property type="entry name" value="P-loop containing nucleoside triphosphate hydrolases"/>
    <property type="match status" value="1"/>
</dbReference>
<evidence type="ECO:0000313" key="11">
    <source>
        <dbReference type="Proteomes" id="UP000747542"/>
    </source>
</evidence>
<evidence type="ECO:0000256" key="5">
    <source>
        <dbReference type="ARBA" id="ARBA00022989"/>
    </source>
</evidence>
<dbReference type="InterPro" id="IPR018011">
    <property type="entry name" value="Carb_sulfotrans_8-10"/>
</dbReference>
<evidence type="ECO:0000256" key="7">
    <source>
        <dbReference type="ARBA" id="ARBA00023136"/>
    </source>
</evidence>
<dbReference type="PANTHER" id="PTHR12137:SF63">
    <property type="entry name" value="CARBOHYDRATE SULFOTRANSFERASE"/>
    <property type="match status" value="1"/>
</dbReference>
<accession>A0A8J5J9Y6</accession>
<evidence type="ECO:0000313" key="10">
    <source>
        <dbReference type="EMBL" id="KAG7153689.1"/>
    </source>
</evidence>
<dbReference type="InterPro" id="IPR027417">
    <property type="entry name" value="P-loop_NTPase"/>
</dbReference>
<evidence type="ECO:0000256" key="4">
    <source>
        <dbReference type="ARBA" id="ARBA00022692"/>
    </source>
</evidence>
<evidence type="ECO:0000256" key="1">
    <source>
        <dbReference type="ARBA" id="ARBA00004323"/>
    </source>
</evidence>
<dbReference type="Proteomes" id="UP000747542">
    <property type="component" value="Unassembled WGS sequence"/>
</dbReference>
<dbReference type="EC" id="2.8.2.-" evidence="9"/>
<dbReference type="AlphaFoldDB" id="A0A8J5J9Y6"/>
<gene>
    <name evidence="10" type="primary">Chst13-L1</name>
    <name evidence="10" type="ORF">Hamer_G009356</name>
</gene>
<keyword evidence="5" id="KW-1133">Transmembrane helix</keyword>
<keyword evidence="3 9" id="KW-0808">Transferase</keyword>
<keyword evidence="8 9" id="KW-0325">Glycoprotein</keyword>
<dbReference type="GO" id="GO:0016051">
    <property type="term" value="P:carbohydrate biosynthetic process"/>
    <property type="evidence" value="ECO:0007669"/>
    <property type="project" value="InterPro"/>
</dbReference>
<proteinExistence type="inferred from homology"/>
<keyword evidence="7" id="KW-0472">Membrane</keyword>
<protein>
    <recommendedName>
        <fullName evidence="9">Carbohydrate sulfotransferase</fullName>
        <ecNumber evidence="9">2.8.2.-</ecNumber>
    </recommendedName>
</protein>
<comment type="subcellular location">
    <subcellularLocation>
        <location evidence="1 9">Golgi apparatus membrane</location>
        <topology evidence="1 9">Single-pass type II membrane protein</topology>
    </subcellularLocation>
</comment>
<dbReference type="PANTHER" id="PTHR12137">
    <property type="entry name" value="CARBOHYDRATE SULFOTRANSFERASE"/>
    <property type="match status" value="1"/>
</dbReference>
<keyword evidence="11" id="KW-1185">Reference proteome</keyword>
<dbReference type="EMBL" id="JAHLQT010046319">
    <property type="protein sequence ID" value="KAG7153689.1"/>
    <property type="molecule type" value="Genomic_DNA"/>
</dbReference>
<organism evidence="10 11">
    <name type="scientific">Homarus americanus</name>
    <name type="common">American lobster</name>
    <dbReference type="NCBI Taxonomy" id="6706"/>
    <lineage>
        <taxon>Eukaryota</taxon>
        <taxon>Metazoa</taxon>
        <taxon>Ecdysozoa</taxon>
        <taxon>Arthropoda</taxon>
        <taxon>Crustacea</taxon>
        <taxon>Multicrustacea</taxon>
        <taxon>Malacostraca</taxon>
        <taxon>Eumalacostraca</taxon>
        <taxon>Eucarida</taxon>
        <taxon>Decapoda</taxon>
        <taxon>Pleocyemata</taxon>
        <taxon>Astacidea</taxon>
        <taxon>Nephropoidea</taxon>
        <taxon>Nephropidae</taxon>
        <taxon>Homarus</taxon>
    </lineage>
</organism>
<comment type="similarity">
    <text evidence="2 9">Belongs to the sulfotransferase 2 family.</text>
</comment>
<dbReference type="GO" id="GO:0000139">
    <property type="term" value="C:Golgi membrane"/>
    <property type="evidence" value="ECO:0007669"/>
    <property type="project" value="UniProtKB-SubCell"/>
</dbReference>